<dbReference type="InterPro" id="IPR001007">
    <property type="entry name" value="VWF_dom"/>
</dbReference>
<feature type="domain" description="VWFC" evidence="10">
    <location>
        <begin position="758"/>
        <end position="817"/>
    </location>
</feature>
<sequence>MRAAEAARQQRSRRCAGLLVLVVVLVTVAVVLAVVLTLGSGGQCERSAAVSSGDTLDADLATCPPRQSVVGGGISTETRIQVDLIEGLQLFNTTYPGVNIIPGPHSFTPALSLSGDTRQVRLPDAVLERAVSLLTTSAEFTILASVRQQPQNAGTIVAFSFDANRFLEVQSSGRTDEIRFHYTRRRQDPDRGGGPPDVHMESFRYRLADDHWHRLAVSVSGHQLDLYVDCHHVHSRVIHTPERNATALEMPLQLWLGQRNERHFRFQGAVQDVKLVFGPHGYLAQCPDLDATCPSCGQFRSLQAAVVHLEKTVEELTQRLRMAEESLKQLETCECQRSCHFNNTFRADGTSWMDGCRICACMKGEVKCRPMKCPTLNCSNPIIENGECCPKCKGECFLNQRSYEHGEKVAIDRCMTCECHDSVMQCSTIIPEQHCPPLQCPPEQRLNMSGECCQFCRDTDYCAQARPECDPHATCVNLQASFMCQCNDGYKGDGKTCEDLDECKSRGGFHGHQCGPNTVCRNTVGSYECDCLPGYQRHDAYMCVERNECLDGSHNCHPTATCVNTPGSFQCHCPEGYSGNGTDCSPICSQPCENGGRCVAPDNCSCRRGFGGPSCEADIDECSVGLHQCHPHSECVNMPGWYHCQCRDGYRADPDYSTLGTTCIDVDECSENLHTCDPQATCVNTNGSYTCECVGLQCTNNCTVGDEVHPHGSSWPDSERACHTCLCLDGVTTCQPRSCDCSDPDVDVTCCPKCDSSSGCFHQTRPNVRFRNGDRWLHQCQLCECLAGEIDCWQQQCPPVACSNPVWPDGDCCPRCEDDPCAAPANRSTAAPCNIAAPPQALASAAHWRTLQAHCPDCRCKDGQLWCGYPGHGVCASGSATARLHVFGGEWRVAGGELITEPPAGLQRPRQRASATVAAEGSTTPPESGTTPPESGTTPPESGTTPPGSGTVLPESGTVPPESGTVPPDTTPPGTTPGSTTIEPPATAGQLSDSAPARDASARGEGAATPSAVDLAHDAPSRT</sequence>
<dbReference type="PROSITE" id="PS00022">
    <property type="entry name" value="EGF_1"/>
    <property type="match status" value="1"/>
</dbReference>
<evidence type="ECO:0000256" key="6">
    <source>
        <dbReference type="PROSITE-ProRule" id="PRU00076"/>
    </source>
</evidence>
<feature type="compositionally biased region" description="Low complexity" evidence="8">
    <location>
        <begin position="920"/>
        <end position="951"/>
    </location>
</feature>
<dbReference type="InterPro" id="IPR000152">
    <property type="entry name" value="EGF-type_Asp/Asn_hydroxyl_site"/>
</dbReference>
<proteinExistence type="predicted"/>
<feature type="domain" description="EGF-like" evidence="9">
    <location>
        <begin position="618"/>
        <end position="653"/>
    </location>
</feature>
<dbReference type="OrthoDB" id="6516201at2759"/>
<evidence type="ECO:0000256" key="5">
    <source>
        <dbReference type="ARBA" id="ARBA00023180"/>
    </source>
</evidence>
<dbReference type="Pfam" id="PF00093">
    <property type="entry name" value="VWC"/>
    <property type="match status" value="3"/>
</dbReference>
<dbReference type="PROSITE" id="PS50184">
    <property type="entry name" value="VWFC_2"/>
    <property type="match status" value="3"/>
</dbReference>
<feature type="disulfide bond" evidence="6">
    <location>
        <begin position="606"/>
        <end position="615"/>
    </location>
</feature>
<dbReference type="Gene3D" id="2.10.25.10">
    <property type="entry name" value="Laminin"/>
    <property type="match status" value="6"/>
</dbReference>
<dbReference type="InterPro" id="IPR051586">
    <property type="entry name" value="PKC-binding_NELL"/>
</dbReference>
<evidence type="ECO:0000256" key="1">
    <source>
        <dbReference type="ARBA" id="ARBA00022536"/>
    </source>
</evidence>
<dbReference type="InterPro" id="IPR024731">
    <property type="entry name" value="NELL2-like_EGF"/>
</dbReference>
<comment type="caution">
    <text evidence="11">The sequence shown here is derived from an EMBL/GenBank/DDBJ whole genome shotgun (WGS) entry which is preliminary data.</text>
</comment>
<dbReference type="PROSITE" id="PS50026">
    <property type="entry name" value="EGF_3"/>
    <property type="match status" value="6"/>
</dbReference>
<dbReference type="SMART" id="SM00179">
    <property type="entry name" value="EGF_CA"/>
    <property type="match status" value="5"/>
</dbReference>
<dbReference type="Gene3D" id="2.60.120.200">
    <property type="match status" value="1"/>
</dbReference>
<dbReference type="InterPro" id="IPR018097">
    <property type="entry name" value="EGF_Ca-bd_CS"/>
</dbReference>
<evidence type="ECO:0000256" key="2">
    <source>
        <dbReference type="ARBA" id="ARBA00022729"/>
    </source>
</evidence>
<dbReference type="EMBL" id="VIIS01000515">
    <property type="protein sequence ID" value="KAF0308072.1"/>
    <property type="molecule type" value="Genomic_DNA"/>
</dbReference>
<dbReference type="Gene3D" id="2.10.70.10">
    <property type="entry name" value="Complement Module, domain 1"/>
    <property type="match status" value="1"/>
</dbReference>
<evidence type="ECO:0000259" key="9">
    <source>
        <dbReference type="PROSITE" id="PS50026"/>
    </source>
</evidence>
<evidence type="ECO:0000313" key="12">
    <source>
        <dbReference type="Proteomes" id="UP000440578"/>
    </source>
</evidence>
<reference evidence="11 12" key="1">
    <citation type="submission" date="2019-07" db="EMBL/GenBank/DDBJ databases">
        <title>Draft genome assembly of a fouling barnacle, Amphibalanus amphitrite (Darwin, 1854): The first reference genome for Thecostraca.</title>
        <authorList>
            <person name="Kim W."/>
        </authorList>
    </citation>
    <scope>NUCLEOTIDE SEQUENCE [LARGE SCALE GENOMIC DNA]</scope>
    <source>
        <strain evidence="11">SNU_AA5</strain>
        <tissue evidence="11">Soma without cirri and trophi</tissue>
    </source>
</reference>
<keyword evidence="11" id="KW-0808">Transferase</keyword>
<dbReference type="InterPro" id="IPR009030">
    <property type="entry name" value="Growth_fac_rcpt_cys_sf"/>
</dbReference>
<feature type="domain" description="EGF-like" evidence="9">
    <location>
        <begin position="586"/>
        <end position="616"/>
    </location>
</feature>
<dbReference type="Pfam" id="PF13385">
    <property type="entry name" value="Laminin_G_3"/>
    <property type="match status" value="1"/>
</dbReference>
<dbReference type="SMART" id="SM00214">
    <property type="entry name" value="VWC"/>
    <property type="match status" value="4"/>
</dbReference>
<feature type="region of interest" description="Disordered" evidence="8">
    <location>
        <begin position="901"/>
        <end position="1023"/>
    </location>
</feature>
<dbReference type="FunFam" id="2.10.25.10:FF:000038">
    <property type="entry name" value="Fibrillin 2"/>
    <property type="match status" value="4"/>
</dbReference>
<dbReference type="SUPFAM" id="SSF49899">
    <property type="entry name" value="Concanavalin A-like lectins/glucanases"/>
    <property type="match status" value="1"/>
</dbReference>
<keyword evidence="5" id="KW-0325">Glycoprotein</keyword>
<evidence type="ECO:0000313" key="11">
    <source>
        <dbReference type="EMBL" id="KAF0308072.1"/>
    </source>
</evidence>
<evidence type="ECO:0000256" key="3">
    <source>
        <dbReference type="ARBA" id="ARBA00022737"/>
    </source>
</evidence>
<protein>
    <submittedName>
        <fullName evidence="11">Protein kinase C-binding protein NELL1</fullName>
    </submittedName>
</protein>
<dbReference type="PROSITE" id="PS01186">
    <property type="entry name" value="EGF_2"/>
    <property type="match status" value="3"/>
</dbReference>
<feature type="domain" description="EGF-like" evidence="9">
    <location>
        <begin position="458"/>
        <end position="498"/>
    </location>
</feature>
<evidence type="ECO:0000256" key="4">
    <source>
        <dbReference type="ARBA" id="ARBA00023157"/>
    </source>
</evidence>
<dbReference type="PANTHER" id="PTHR24042">
    <property type="entry name" value="NEL HOMOLOG"/>
    <property type="match status" value="1"/>
</dbReference>
<dbReference type="GO" id="GO:0016301">
    <property type="term" value="F:kinase activity"/>
    <property type="evidence" value="ECO:0007669"/>
    <property type="project" value="UniProtKB-KW"/>
</dbReference>
<keyword evidence="1 6" id="KW-0245">EGF-like domain</keyword>
<keyword evidence="2" id="KW-0732">Signal</keyword>
<dbReference type="Pfam" id="PF07645">
    <property type="entry name" value="EGF_CA"/>
    <property type="match status" value="3"/>
</dbReference>
<feature type="coiled-coil region" evidence="7">
    <location>
        <begin position="299"/>
        <end position="333"/>
    </location>
</feature>
<feature type="domain" description="EGF-like" evidence="9">
    <location>
        <begin position="545"/>
        <end position="585"/>
    </location>
</feature>
<dbReference type="InterPro" id="IPR013320">
    <property type="entry name" value="ConA-like_dom_sf"/>
</dbReference>
<dbReference type="GO" id="GO:0005615">
    <property type="term" value="C:extracellular space"/>
    <property type="evidence" value="ECO:0007669"/>
    <property type="project" value="TreeGrafter"/>
</dbReference>
<dbReference type="GO" id="GO:0005509">
    <property type="term" value="F:calcium ion binding"/>
    <property type="evidence" value="ECO:0007669"/>
    <property type="project" value="InterPro"/>
</dbReference>
<dbReference type="SMART" id="SM00210">
    <property type="entry name" value="TSPN"/>
    <property type="match status" value="1"/>
</dbReference>
<dbReference type="Gene3D" id="6.20.200.20">
    <property type="match status" value="2"/>
</dbReference>
<dbReference type="InterPro" id="IPR048287">
    <property type="entry name" value="TSPN-like_N"/>
</dbReference>
<dbReference type="SMART" id="SM00181">
    <property type="entry name" value="EGF"/>
    <property type="match status" value="6"/>
</dbReference>
<name>A0A6A4X0Y8_AMPAM</name>
<accession>A0A6A4X0Y8</accession>
<keyword evidence="11" id="KW-0418">Kinase</keyword>
<evidence type="ECO:0000256" key="7">
    <source>
        <dbReference type="SAM" id="Coils"/>
    </source>
</evidence>
<feature type="domain" description="VWFC" evidence="10">
    <location>
        <begin position="394"/>
        <end position="457"/>
    </location>
</feature>
<evidence type="ECO:0000256" key="8">
    <source>
        <dbReference type="SAM" id="MobiDB-lite"/>
    </source>
</evidence>
<organism evidence="11 12">
    <name type="scientific">Amphibalanus amphitrite</name>
    <name type="common">Striped barnacle</name>
    <name type="synonym">Balanus amphitrite</name>
    <dbReference type="NCBI Taxonomy" id="1232801"/>
    <lineage>
        <taxon>Eukaryota</taxon>
        <taxon>Metazoa</taxon>
        <taxon>Ecdysozoa</taxon>
        <taxon>Arthropoda</taxon>
        <taxon>Crustacea</taxon>
        <taxon>Multicrustacea</taxon>
        <taxon>Cirripedia</taxon>
        <taxon>Thoracica</taxon>
        <taxon>Thoracicalcarea</taxon>
        <taxon>Balanomorpha</taxon>
        <taxon>Balanoidea</taxon>
        <taxon>Balanidae</taxon>
        <taxon>Amphibalaninae</taxon>
        <taxon>Amphibalanus</taxon>
    </lineage>
</organism>
<dbReference type="PROSITE" id="PS01187">
    <property type="entry name" value="EGF_CA"/>
    <property type="match status" value="3"/>
</dbReference>
<feature type="domain" description="VWFC" evidence="10">
    <location>
        <begin position="337"/>
        <end position="393"/>
    </location>
</feature>
<feature type="domain" description="EGF-like" evidence="9">
    <location>
        <begin position="499"/>
        <end position="541"/>
    </location>
</feature>
<keyword evidence="12" id="KW-1185">Reference proteome</keyword>
<dbReference type="Pfam" id="PF12947">
    <property type="entry name" value="EGF_3"/>
    <property type="match status" value="2"/>
</dbReference>
<dbReference type="InterPro" id="IPR001881">
    <property type="entry name" value="EGF-like_Ca-bd_dom"/>
</dbReference>
<dbReference type="PROSITE" id="PS01208">
    <property type="entry name" value="VWFC_1"/>
    <property type="match status" value="2"/>
</dbReference>
<gene>
    <name evidence="11" type="primary">NELL1_1</name>
    <name evidence="11" type="ORF">FJT64_020662</name>
</gene>
<feature type="domain" description="EGF-like" evidence="9">
    <location>
        <begin position="665"/>
        <end position="699"/>
    </location>
</feature>
<feature type="compositionally biased region" description="Low complexity" evidence="8">
    <location>
        <begin position="976"/>
        <end position="985"/>
    </location>
</feature>
<keyword evidence="4 6" id="KW-1015">Disulfide bond</keyword>
<dbReference type="InterPro" id="IPR049883">
    <property type="entry name" value="NOTCH1_EGF-like"/>
</dbReference>
<dbReference type="PANTHER" id="PTHR24042:SF5">
    <property type="entry name" value="EGF-LIKE CALCIUM-BINDING DOMAIN-CONTAINING PROTEIN"/>
    <property type="match status" value="1"/>
</dbReference>
<evidence type="ECO:0000259" key="10">
    <source>
        <dbReference type="PROSITE" id="PS50184"/>
    </source>
</evidence>
<comment type="caution">
    <text evidence="6">Lacks conserved residue(s) required for the propagation of feature annotation.</text>
</comment>
<keyword evidence="3" id="KW-0677">Repeat</keyword>
<dbReference type="InterPro" id="IPR000742">
    <property type="entry name" value="EGF"/>
</dbReference>
<dbReference type="SUPFAM" id="SSF57184">
    <property type="entry name" value="Growth factor receptor domain"/>
    <property type="match status" value="2"/>
</dbReference>
<dbReference type="GO" id="GO:0008201">
    <property type="term" value="F:heparin binding"/>
    <property type="evidence" value="ECO:0007669"/>
    <property type="project" value="TreeGrafter"/>
</dbReference>
<dbReference type="SUPFAM" id="SSF57603">
    <property type="entry name" value="FnI-like domain"/>
    <property type="match status" value="3"/>
</dbReference>
<dbReference type="AlphaFoldDB" id="A0A6A4X0Y8"/>
<dbReference type="Proteomes" id="UP000440578">
    <property type="component" value="Unassembled WGS sequence"/>
</dbReference>
<keyword evidence="7" id="KW-0175">Coiled coil</keyword>
<dbReference type="CDD" id="cd00054">
    <property type="entry name" value="EGF_CA"/>
    <property type="match status" value="5"/>
</dbReference>
<dbReference type="PROSITE" id="PS00010">
    <property type="entry name" value="ASX_HYDROXYL"/>
    <property type="match status" value="5"/>
</dbReference>
<feature type="disulfide bond" evidence="6">
    <location>
        <begin position="588"/>
        <end position="598"/>
    </location>
</feature>